<gene>
    <name evidence="6" type="ORF">CLAU1311_LOCUS5623</name>
</gene>
<name>A0A7S3E489_9CHLO</name>
<dbReference type="CDD" id="cd13182">
    <property type="entry name" value="EVH1-like_Dcp1"/>
    <property type="match status" value="1"/>
</dbReference>
<keyword evidence="3" id="KW-0963">Cytoplasm</keyword>
<evidence type="ECO:0000256" key="5">
    <source>
        <dbReference type="SAM" id="MobiDB-lite"/>
    </source>
</evidence>
<keyword evidence="4" id="KW-0507">mRNA processing</keyword>
<proteinExistence type="inferred from homology"/>
<comment type="subcellular location">
    <subcellularLocation>
        <location evidence="1">Cytoplasm</location>
    </subcellularLocation>
</comment>
<dbReference type="InterPro" id="IPR010334">
    <property type="entry name" value="Dcp1"/>
</dbReference>
<dbReference type="Gene3D" id="2.30.29.30">
    <property type="entry name" value="Pleckstrin-homology domain (PH domain)/Phosphotyrosine-binding domain (PTB)"/>
    <property type="match status" value="1"/>
</dbReference>
<evidence type="ECO:0000256" key="3">
    <source>
        <dbReference type="ARBA" id="ARBA00022490"/>
    </source>
</evidence>
<evidence type="ECO:0000256" key="2">
    <source>
        <dbReference type="ARBA" id="ARBA00008778"/>
    </source>
</evidence>
<dbReference type="GO" id="GO:0006397">
    <property type="term" value="P:mRNA processing"/>
    <property type="evidence" value="ECO:0007669"/>
    <property type="project" value="UniProtKB-KW"/>
</dbReference>
<dbReference type="SUPFAM" id="SSF50729">
    <property type="entry name" value="PH domain-like"/>
    <property type="match status" value="1"/>
</dbReference>
<dbReference type="PANTHER" id="PTHR16290">
    <property type="entry name" value="TRANSCRIPTION FACTOR SMIF DECAPPING ENZYME DCP1"/>
    <property type="match status" value="1"/>
</dbReference>
<evidence type="ECO:0000313" key="6">
    <source>
        <dbReference type="EMBL" id="CAE0021862.1"/>
    </source>
</evidence>
<dbReference type="GO" id="GO:0000932">
    <property type="term" value="C:P-body"/>
    <property type="evidence" value="ECO:0007669"/>
    <property type="project" value="TreeGrafter"/>
</dbReference>
<accession>A0A7S3E489</accession>
<dbReference type="GO" id="GO:0008047">
    <property type="term" value="F:enzyme activator activity"/>
    <property type="evidence" value="ECO:0007669"/>
    <property type="project" value="InterPro"/>
</dbReference>
<dbReference type="EMBL" id="HBHU01008655">
    <property type="protein sequence ID" value="CAE0021862.1"/>
    <property type="molecule type" value="Transcribed_RNA"/>
</dbReference>
<feature type="region of interest" description="Disordered" evidence="5">
    <location>
        <begin position="137"/>
        <end position="161"/>
    </location>
</feature>
<organism evidence="6">
    <name type="scientific">Chloropicon laureae</name>
    <dbReference type="NCBI Taxonomy" id="464258"/>
    <lineage>
        <taxon>Eukaryota</taxon>
        <taxon>Viridiplantae</taxon>
        <taxon>Chlorophyta</taxon>
        <taxon>Chloropicophyceae</taxon>
        <taxon>Chloropicales</taxon>
        <taxon>Chloropicaceae</taxon>
        <taxon>Chloropicon</taxon>
    </lineage>
</organism>
<sequence length="268" mass="29192">MGDKALVNKSESDKLTLASLRRNDNTIEEIIDTAKHVSLYEFQLGLNEWKRRDVEGSLFVVKRSALPRFQFIILNRLSPKNHLEDILDSTDLEKQAPYIMYKTSQQELLGLWFYEDKECEKIFHLLTKISLANKVSASSLDDDGNGSGRKKQGAAQNGNGSRKMMADLAQAHSHQQTKEKRSAAANEIDDLLGMLGGGEAAPATTTKATGGGGGGGDRPKERGKAQAAAAASSGGVAITKAQLKAALQRVVRKDEFVEMLYNEIKNGA</sequence>
<dbReference type="Pfam" id="PF06058">
    <property type="entry name" value="DCP1"/>
    <property type="match status" value="1"/>
</dbReference>
<comment type="similarity">
    <text evidence="2">Belongs to the DCP1 family.</text>
</comment>
<dbReference type="InterPro" id="IPR011993">
    <property type="entry name" value="PH-like_dom_sf"/>
</dbReference>
<reference evidence="6" key="1">
    <citation type="submission" date="2021-01" db="EMBL/GenBank/DDBJ databases">
        <authorList>
            <person name="Corre E."/>
            <person name="Pelletier E."/>
            <person name="Niang G."/>
            <person name="Scheremetjew M."/>
            <person name="Finn R."/>
            <person name="Kale V."/>
            <person name="Holt S."/>
            <person name="Cochrane G."/>
            <person name="Meng A."/>
            <person name="Brown T."/>
            <person name="Cohen L."/>
        </authorList>
    </citation>
    <scope>NUCLEOTIDE SEQUENCE</scope>
    <source>
        <strain evidence="6">RCC856</strain>
    </source>
</reference>
<dbReference type="AlphaFoldDB" id="A0A7S3E489"/>
<evidence type="ECO:0000256" key="4">
    <source>
        <dbReference type="ARBA" id="ARBA00022664"/>
    </source>
</evidence>
<feature type="region of interest" description="Disordered" evidence="5">
    <location>
        <begin position="195"/>
        <end position="233"/>
    </location>
</feature>
<dbReference type="GO" id="GO:0003729">
    <property type="term" value="F:mRNA binding"/>
    <property type="evidence" value="ECO:0007669"/>
    <property type="project" value="TreeGrafter"/>
</dbReference>
<evidence type="ECO:0000256" key="1">
    <source>
        <dbReference type="ARBA" id="ARBA00004496"/>
    </source>
</evidence>
<dbReference type="GO" id="GO:0031087">
    <property type="term" value="P:deadenylation-independent decapping of nuclear-transcribed mRNA"/>
    <property type="evidence" value="ECO:0007669"/>
    <property type="project" value="TreeGrafter"/>
</dbReference>
<protein>
    <submittedName>
        <fullName evidence="6">Uncharacterized protein</fullName>
    </submittedName>
</protein>
<dbReference type="PANTHER" id="PTHR16290:SF0">
    <property type="entry name" value="DECAPPING PROTEIN 1, ISOFORM A"/>
    <property type="match status" value="1"/>
</dbReference>
<dbReference type="GO" id="GO:0000290">
    <property type="term" value="P:deadenylation-dependent decapping of nuclear-transcribed mRNA"/>
    <property type="evidence" value="ECO:0007669"/>
    <property type="project" value="InterPro"/>
</dbReference>